<feature type="region of interest" description="Disordered" evidence="3">
    <location>
        <begin position="492"/>
        <end position="541"/>
    </location>
</feature>
<feature type="compositionally biased region" description="Pro residues" evidence="3">
    <location>
        <begin position="234"/>
        <end position="247"/>
    </location>
</feature>
<feature type="compositionally biased region" description="Polar residues" evidence="3">
    <location>
        <begin position="422"/>
        <end position="432"/>
    </location>
</feature>
<accession>A0AAW0UT75</accession>
<dbReference type="InterPro" id="IPR027417">
    <property type="entry name" value="P-loop_NTPase"/>
</dbReference>
<evidence type="ECO:0000313" key="4">
    <source>
        <dbReference type="EMBL" id="KAK8403333.1"/>
    </source>
</evidence>
<evidence type="ECO:0000256" key="3">
    <source>
        <dbReference type="SAM" id="MobiDB-lite"/>
    </source>
</evidence>
<dbReference type="Proteomes" id="UP001487740">
    <property type="component" value="Unassembled WGS sequence"/>
</dbReference>
<dbReference type="Pfam" id="PF00071">
    <property type="entry name" value="Ras"/>
    <property type="match status" value="1"/>
</dbReference>
<feature type="compositionally biased region" description="Low complexity" evidence="3">
    <location>
        <begin position="315"/>
        <end position="328"/>
    </location>
</feature>
<dbReference type="SUPFAM" id="SSF52540">
    <property type="entry name" value="P-loop containing nucleoside triphosphate hydrolases"/>
    <property type="match status" value="1"/>
</dbReference>
<dbReference type="PANTHER" id="PTHR45775">
    <property type="entry name" value="RAD, GEM/KIR FAMILY MEMBER 2, ISOFORM C"/>
    <property type="match status" value="1"/>
</dbReference>
<reference evidence="4 5" key="1">
    <citation type="submission" date="2023-03" db="EMBL/GenBank/DDBJ databases">
        <title>High-quality genome of Scylla paramamosain provides insights in environmental adaptation.</title>
        <authorList>
            <person name="Zhang L."/>
        </authorList>
    </citation>
    <scope>NUCLEOTIDE SEQUENCE [LARGE SCALE GENOMIC DNA]</scope>
    <source>
        <strain evidence="4">LZ_2023a</strain>
        <tissue evidence="4">Muscle</tissue>
    </source>
</reference>
<dbReference type="InterPro" id="IPR001806">
    <property type="entry name" value="Small_GTPase"/>
</dbReference>
<dbReference type="PROSITE" id="PS51421">
    <property type="entry name" value="RAS"/>
    <property type="match status" value="1"/>
</dbReference>
<organism evidence="4 5">
    <name type="scientific">Scylla paramamosain</name>
    <name type="common">Mud crab</name>
    <dbReference type="NCBI Taxonomy" id="85552"/>
    <lineage>
        <taxon>Eukaryota</taxon>
        <taxon>Metazoa</taxon>
        <taxon>Ecdysozoa</taxon>
        <taxon>Arthropoda</taxon>
        <taxon>Crustacea</taxon>
        <taxon>Multicrustacea</taxon>
        <taxon>Malacostraca</taxon>
        <taxon>Eumalacostraca</taxon>
        <taxon>Eucarida</taxon>
        <taxon>Decapoda</taxon>
        <taxon>Pleocyemata</taxon>
        <taxon>Brachyura</taxon>
        <taxon>Eubrachyura</taxon>
        <taxon>Portunoidea</taxon>
        <taxon>Portunidae</taxon>
        <taxon>Portuninae</taxon>
        <taxon>Scylla</taxon>
    </lineage>
</organism>
<feature type="region of interest" description="Disordered" evidence="3">
    <location>
        <begin position="198"/>
        <end position="328"/>
    </location>
</feature>
<dbReference type="PANTHER" id="PTHR45775:SF6">
    <property type="entry name" value="RAD, GEM_KIR FAMILY MEMBER 2, ISOFORM C"/>
    <property type="match status" value="1"/>
</dbReference>
<comment type="caution">
    <text evidence="4">The sequence shown here is derived from an EMBL/GenBank/DDBJ whole genome shotgun (WGS) entry which is preliminary data.</text>
</comment>
<sequence>MTTEIETLAKESCLPSHHHHRHPHHHHCRRRWLTVWVPDLLVALLLGGWPRRPATPSSRCWADHIPALLVRSRQQPLVPEAAPALTFNMYIGLPEHCEPLQLGTRAPPLLLLKARQCGQRVASLMTARAWRPRGRAGLLICGARRVNSNDTTSCCGHRRLPVIKIARNLTCGIHKNGLNPGVSSVALRPAPPTRWCRGHVFVPPPPPQRRHPSPHRHPRRHGHSEAAAVTAALQPPPLAPPSPPDPGHTPATATLPSPAHPPTSPLRRTPTSPCPRSTPPPLTRTPTTPLSRTPTSPMARTPTSPFCREPTSPMGRSTPSPVSPRSVSGRHFRYDVWAEQRGLRRRSSLLTVPSSYDTHSDLHLRLPRPRSSSIAGPLRPPDLARYLSDMSQRHHRGEDGGGSGDVSICSSFDESEHDPDATSPQYDPTVRSSSHDLGRSTTPSAAFIRSGPTSPGHEPFTTDSPRRRNSSADPGTGVCRLRQFSVTSRGGVVNRGDSFRPRRSASNTSVTSTVSSCSRERLPSVGSVPSTPGCSKVPTPTAPPQHRVVMIGAPGVGKSTLITQFMTSEYMCAYDDSPAASSSLRSGWMQCSSRSHGNDEGGAERSVSVVLEGEEAELVFIHLQDITQAIAREGHADGWVVVYSISDRESFKSASTALGKVWSLGHVTHRAVILVGNKTDLERTRVVNTAEGRTLATTYECKFIEVSAGFDHNVDELLVGILTQIRLKQHAQTGGEGTGHLPSGGSVDMSPTNSVGSTGVSSPGGNASKLRHKNSFRVKGILNKLLNKDRKAKSCENLQVL</sequence>
<dbReference type="SMART" id="SM00175">
    <property type="entry name" value="RAB"/>
    <property type="match status" value="1"/>
</dbReference>
<dbReference type="SMART" id="SM00173">
    <property type="entry name" value="RAS"/>
    <property type="match status" value="1"/>
</dbReference>
<feature type="compositionally biased region" description="Low complexity" evidence="3">
    <location>
        <begin position="284"/>
        <end position="297"/>
    </location>
</feature>
<name>A0AAW0UT75_SCYPA</name>
<feature type="compositionally biased region" description="Basic residues" evidence="3">
    <location>
        <begin position="208"/>
        <end position="222"/>
    </location>
</feature>
<evidence type="ECO:0000256" key="1">
    <source>
        <dbReference type="ARBA" id="ARBA00008846"/>
    </source>
</evidence>
<dbReference type="PRINTS" id="PR00449">
    <property type="entry name" value="RASTRNSFRMNG"/>
</dbReference>
<keyword evidence="2" id="KW-0597">Phosphoprotein</keyword>
<evidence type="ECO:0000313" key="5">
    <source>
        <dbReference type="Proteomes" id="UP001487740"/>
    </source>
</evidence>
<feature type="region of interest" description="Disordered" evidence="3">
    <location>
        <begin position="359"/>
        <end position="477"/>
    </location>
</feature>
<dbReference type="Gene3D" id="3.40.50.300">
    <property type="entry name" value="P-loop containing nucleotide triphosphate hydrolases"/>
    <property type="match status" value="1"/>
</dbReference>
<dbReference type="PROSITE" id="PS51419">
    <property type="entry name" value="RAB"/>
    <property type="match status" value="1"/>
</dbReference>
<protein>
    <recommendedName>
        <fullName evidence="6">GTP-binding protein REM 1</fullName>
    </recommendedName>
</protein>
<dbReference type="GO" id="GO:0005525">
    <property type="term" value="F:GTP binding"/>
    <property type="evidence" value="ECO:0007669"/>
    <property type="project" value="InterPro"/>
</dbReference>
<proteinExistence type="inferred from homology"/>
<dbReference type="AlphaFoldDB" id="A0AAW0UT75"/>
<dbReference type="GO" id="GO:0005886">
    <property type="term" value="C:plasma membrane"/>
    <property type="evidence" value="ECO:0007669"/>
    <property type="project" value="TreeGrafter"/>
</dbReference>
<dbReference type="InterPro" id="IPR051641">
    <property type="entry name" value="RGK_GTP-binding_reg"/>
</dbReference>
<feature type="compositionally biased region" description="Pro residues" evidence="3">
    <location>
        <begin position="272"/>
        <end position="283"/>
    </location>
</feature>
<dbReference type="GO" id="GO:0005246">
    <property type="term" value="F:calcium channel regulator activity"/>
    <property type="evidence" value="ECO:0007669"/>
    <property type="project" value="TreeGrafter"/>
</dbReference>
<feature type="region of interest" description="Disordered" evidence="3">
    <location>
        <begin position="733"/>
        <end position="772"/>
    </location>
</feature>
<evidence type="ECO:0008006" key="6">
    <source>
        <dbReference type="Google" id="ProtNLM"/>
    </source>
</evidence>
<feature type="compositionally biased region" description="Low complexity" evidence="3">
    <location>
        <begin position="750"/>
        <end position="766"/>
    </location>
</feature>
<dbReference type="GO" id="GO:0003924">
    <property type="term" value="F:GTPase activity"/>
    <property type="evidence" value="ECO:0007669"/>
    <property type="project" value="InterPro"/>
</dbReference>
<dbReference type="EMBL" id="JARAKH010000006">
    <property type="protein sequence ID" value="KAK8403333.1"/>
    <property type="molecule type" value="Genomic_DNA"/>
</dbReference>
<comment type="similarity">
    <text evidence="1">Belongs to the small GTPase superfamily. RGK family.</text>
</comment>
<keyword evidence="5" id="KW-1185">Reference proteome</keyword>
<feature type="compositionally biased region" description="Low complexity" evidence="3">
    <location>
        <begin position="504"/>
        <end position="517"/>
    </location>
</feature>
<gene>
    <name evidence="4" type="ORF">O3P69_000453</name>
</gene>
<evidence type="ECO:0000256" key="2">
    <source>
        <dbReference type="ARBA" id="ARBA00022553"/>
    </source>
</evidence>